<dbReference type="GO" id="GO:0005737">
    <property type="term" value="C:cytoplasm"/>
    <property type="evidence" value="ECO:0007669"/>
    <property type="project" value="InterPro"/>
</dbReference>
<dbReference type="Gene3D" id="3.40.50.620">
    <property type="entry name" value="HUPs"/>
    <property type="match status" value="1"/>
</dbReference>
<feature type="domain" description="CN hydrolase" evidence="9">
    <location>
        <begin position="12"/>
        <end position="258"/>
    </location>
</feature>
<dbReference type="SUPFAM" id="SSF52402">
    <property type="entry name" value="Adenine nucleotide alpha hydrolases-like"/>
    <property type="match status" value="1"/>
</dbReference>
<dbReference type="InterPro" id="IPR036526">
    <property type="entry name" value="C-N_Hydrolase_sf"/>
</dbReference>
<evidence type="ECO:0000256" key="7">
    <source>
        <dbReference type="ARBA" id="ARBA00023027"/>
    </source>
</evidence>
<organism evidence="10">
    <name type="scientific">freshwater metagenome</name>
    <dbReference type="NCBI Taxonomy" id="449393"/>
    <lineage>
        <taxon>unclassified sequences</taxon>
        <taxon>metagenomes</taxon>
        <taxon>ecological metagenomes</taxon>
    </lineage>
</organism>
<dbReference type="CDD" id="cd07570">
    <property type="entry name" value="GAT_Gln-NAD-synth"/>
    <property type="match status" value="1"/>
</dbReference>
<dbReference type="InterPro" id="IPR022310">
    <property type="entry name" value="NAD/GMP_synthase"/>
</dbReference>
<dbReference type="PIRSF" id="PIRSF006630">
    <property type="entry name" value="NADS_GAT"/>
    <property type="match status" value="1"/>
</dbReference>
<dbReference type="GO" id="GO:0000257">
    <property type="term" value="F:nitrilase activity"/>
    <property type="evidence" value="ECO:0007669"/>
    <property type="project" value="UniProtKB-ARBA"/>
</dbReference>
<name>A0A6J6B189_9ZZZZ</name>
<dbReference type="InterPro" id="IPR003010">
    <property type="entry name" value="C-N_Hydrolase"/>
</dbReference>
<dbReference type="InterPro" id="IPR014445">
    <property type="entry name" value="Gln-dep_NAD_synthase"/>
</dbReference>
<dbReference type="PANTHER" id="PTHR23090:SF9">
    <property type="entry name" value="GLUTAMINE-DEPENDENT NAD(+) SYNTHETASE"/>
    <property type="match status" value="1"/>
</dbReference>
<dbReference type="CDD" id="cd00553">
    <property type="entry name" value="NAD_synthase"/>
    <property type="match status" value="1"/>
</dbReference>
<dbReference type="GO" id="GO:0005524">
    <property type="term" value="F:ATP binding"/>
    <property type="evidence" value="ECO:0007669"/>
    <property type="project" value="UniProtKB-KW"/>
</dbReference>
<dbReference type="GO" id="GO:0003952">
    <property type="term" value="F:NAD+ synthase (glutamine-hydrolyzing) activity"/>
    <property type="evidence" value="ECO:0007669"/>
    <property type="project" value="UniProtKB-EC"/>
</dbReference>
<dbReference type="InterPro" id="IPR000132">
    <property type="entry name" value="Nitrilase/CN_hydratase_CS"/>
</dbReference>
<keyword evidence="4" id="KW-0436">Ligase</keyword>
<keyword evidence="7" id="KW-0520">NAD</keyword>
<dbReference type="InterPro" id="IPR003694">
    <property type="entry name" value="NAD_synthase"/>
</dbReference>
<gene>
    <name evidence="10" type="ORF">UFOPK1425_00087</name>
</gene>
<dbReference type="UniPathway" id="UPA00253">
    <property type="reaction ID" value="UER00334"/>
</dbReference>
<dbReference type="EMBL" id="CAEZSJ010000008">
    <property type="protein sequence ID" value="CAB4532298.1"/>
    <property type="molecule type" value="Genomic_DNA"/>
</dbReference>
<evidence type="ECO:0000256" key="4">
    <source>
        <dbReference type="ARBA" id="ARBA00022598"/>
    </source>
</evidence>
<evidence type="ECO:0000256" key="3">
    <source>
        <dbReference type="ARBA" id="ARBA00012743"/>
    </source>
</evidence>
<comment type="similarity">
    <text evidence="2">In the C-terminal section; belongs to the NAD synthetase family.</text>
</comment>
<proteinExistence type="inferred from homology"/>
<keyword evidence="6" id="KW-0067">ATP-binding</keyword>
<dbReference type="FunFam" id="3.40.50.620:FF:000106">
    <property type="entry name" value="Glutamine-dependent NAD(+) synthetase"/>
    <property type="match status" value="1"/>
</dbReference>
<evidence type="ECO:0000313" key="10">
    <source>
        <dbReference type="EMBL" id="CAB4532298.1"/>
    </source>
</evidence>
<dbReference type="AlphaFoldDB" id="A0A6J6B189"/>
<dbReference type="Pfam" id="PF00795">
    <property type="entry name" value="CN_hydrolase"/>
    <property type="match status" value="1"/>
</dbReference>
<evidence type="ECO:0000259" key="9">
    <source>
        <dbReference type="PROSITE" id="PS50263"/>
    </source>
</evidence>
<evidence type="ECO:0000256" key="6">
    <source>
        <dbReference type="ARBA" id="ARBA00022840"/>
    </source>
</evidence>
<dbReference type="HAMAP" id="MF_02090">
    <property type="entry name" value="NadE_glutamine_dep"/>
    <property type="match status" value="1"/>
</dbReference>
<dbReference type="PROSITE" id="PS00920">
    <property type="entry name" value="NITRIL_CHT_1"/>
    <property type="match status" value="1"/>
</dbReference>
<feature type="compositionally biased region" description="Polar residues" evidence="8">
    <location>
        <begin position="461"/>
        <end position="477"/>
    </location>
</feature>
<dbReference type="GO" id="GO:0009435">
    <property type="term" value="P:NAD+ biosynthetic process"/>
    <property type="evidence" value="ECO:0007669"/>
    <property type="project" value="UniProtKB-UniPathway"/>
</dbReference>
<dbReference type="NCBIfam" id="TIGR00552">
    <property type="entry name" value="nadE"/>
    <property type="match status" value="1"/>
</dbReference>
<reference evidence="10" key="1">
    <citation type="submission" date="2020-05" db="EMBL/GenBank/DDBJ databases">
        <authorList>
            <person name="Chiriac C."/>
            <person name="Salcher M."/>
            <person name="Ghai R."/>
            <person name="Kavagutti S V."/>
        </authorList>
    </citation>
    <scope>NUCLEOTIDE SEQUENCE</scope>
</reference>
<dbReference type="PROSITE" id="PS50263">
    <property type="entry name" value="CN_HYDROLASE"/>
    <property type="match status" value="1"/>
</dbReference>
<protein>
    <recommendedName>
        <fullName evidence="3">NAD(+) synthase (glutamine-hydrolyzing)</fullName>
        <ecNumber evidence="3">6.3.5.1</ecNumber>
    </recommendedName>
</protein>
<evidence type="ECO:0000256" key="2">
    <source>
        <dbReference type="ARBA" id="ARBA00007145"/>
    </source>
</evidence>
<dbReference type="SUPFAM" id="SSF56317">
    <property type="entry name" value="Carbon-nitrogen hydrolase"/>
    <property type="match status" value="1"/>
</dbReference>
<sequence>MGNASGFNTGQLRIALAQVNPTLGDLTGNSELICEYAAKAKVAGAHVVLFPEMVMTGYPVEDLALRQTFRVASKTAVLEVADRLEDQGFGEMLALVGYLDGSDEQKPQNAVALIYRGEVVARYVKHHLPNYGVFDEFRNFVAGDRSLVVRFHGIDIGIAICEDIWVDDGPVAELKARTPGLVLVPNGSPFERAKEDVRQSLVRKRAKDIGAPLAYVNMTGAQDDLVFDGDSIVATANGDIVARAPQFFDGLMVVDLDLRIGTSTPDVVLTEAPLAPYEKITHGIAHPMSELSQTWQALVVGLRDYVEKNKFKSVILGLSGGIDSALVATIAADAIGADRVFGVGLPSRYSSDHSLTDAAELAKSVGLNYRVIEIEPMVSTFLTQLGLTGLAEENVQARVRGTTLMGLSNQEGHLVLATGNKSELAVGYSTMYGDAVGGYAPIKDLFKTDVWALAKWRNTQATKNGQTPPIPTNSISKEPSAELRPGQKDTDSLPDYLLLDQILHIYIEQDLGLAGVLAAGFDLELATKIIRMVDAAEYKRRQYPPGTKISKRAFGKDRRLPITSAWREHN</sequence>
<feature type="compositionally biased region" description="Basic and acidic residues" evidence="8">
    <location>
        <begin position="479"/>
        <end position="488"/>
    </location>
</feature>
<dbReference type="Pfam" id="PF02540">
    <property type="entry name" value="NAD_synthase"/>
    <property type="match status" value="1"/>
</dbReference>
<dbReference type="EC" id="6.3.5.1" evidence="3"/>
<keyword evidence="5" id="KW-0547">Nucleotide-binding</keyword>
<dbReference type="PANTHER" id="PTHR23090">
    <property type="entry name" value="NH 3 /GLUTAMINE-DEPENDENT NAD + SYNTHETASE"/>
    <property type="match status" value="1"/>
</dbReference>
<evidence type="ECO:0000256" key="5">
    <source>
        <dbReference type="ARBA" id="ARBA00022741"/>
    </source>
</evidence>
<feature type="region of interest" description="Disordered" evidence="8">
    <location>
        <begin position="461"/>
        <end position="488"/>
    </location>
</feature>
<evidence type="ECO:0000256" key="1">
    <source>
        <dbReference type="ARBA" id="ARBA00005188"/>
    </source>
</evidence>
<comment type="pathway">
    <text evidence="1">Cofactor biosynthesis; NAD(+) biosynthesis; NAD(+) from deamido-NAD(+) (L-Gln route): step 1/1.</text>
</comment>
<accession>A0A6J6B189</accession>
<dbReference type="NCBIfam" id="NF010588">
    <property type="entry name" value="PRK13981.1"/>
    <property type="match status" value="1"/>
</dbReference>
<dbReference type="InterPro" id="IPR014729">
    <property type="entry name" value="Rossmann-like_a/b/a_fold"/>
</dbReference>
<dbReference type="GO" id="GO:0004359">
    <property type="term" value="F:glutaminase activity"/>
    <property type="evidence" value="ECO:0007669"/>
    <property type="project" value="InterPro"/>
</dbReference>
<dbReference type="Gene3D" id="3.60.110.10">
    <property type="entry name" value="Carbon-nitrogen hydrolase"/>
    <property type="match status" value="1"/>
</dbReference>
<evidence type="ECO:0000256" key="8">
    <source>
        <dbReference type="SAM" id="MobiDB-lite"/>
    </source>
</evidence>